<gene>
    <name evidence="1" type="ORF">BLIG_01623</name>
</gene>
<protein>
    <submittedName>
        <fullName evidence="1">Uncharacterized protein</fullName>
    </submittedName>
</protein>
<proteinExistence type="predicted"/>
<organism evidence="1">
    <name type="scientific">Bifidobacterium longum subsp. infantis CCUG 52486</name>
    <dbReference type="NCBI Taxonomy" id="537937"/>
    <lineage>
        <taxon>Bacteria</taxon>
        <taxon>Bacillati</taxon>
        <taxon>Actinomycetota</taxon>
        <taxon>Actinomycetes</taxon>
        <taxon>Bifidobacteriales</taxon>
        <taxon>Bifidobacteriaceae</taxon>
        <taxon>Bifidobacterium</taxon>
    </lineage>
</organism>
<reference evidence="1" key="1">
    <citation type="submission" date="2008-08" db="EMBL/GenBank/DDBJ databases">
        <title>Annotation of Bifidobacterium longum subsp. infantis CCUG 52486.</title>
        <authorList>
            <consortium name="The Broad Institute Genome Sequencing Platform"/>
            <person name="Gougoulias C."/>
            <person name="Tuohy K.M."/>
            <person name="Gibson G.R."/>
            <person name="Ward D."/>
            <person name="Mehta T."/>
            <person name="Young S."/>
            <person name="Jaffe D."/>
            <person name="Gnerre S."/>
            <person name="Berlin A."/>
            <person name="Heiman D."/>
            <person name="Hepburn T."/>
            <person name="Shea T."/>
            <person name="Sykes S."/>
            <person name="Alvarado L."/>
            <person name="Kodira C."/>
            <person name="Borodovsky M."/>
            <person name="Lander E."/>
            <person name="Galagan J."/>
            <person name="Nusbaum C."/>
            <person name="Birren B."/>
        </authorList>
    </citation>
    <scope>NUCLEOTIDE SEQUENCE [LARGE SCALE GENOMIC DNA]</scope>
    <source>
        <strain evidence="1">CCUG 52486</strain>
    </source>
</reference>
<dbReference type="HOGENOM" id="CLU_1674509_0_0_11"/>
<evidence type="ECO:0000313" key="1">
    <source>
        <dbReference type="EMBL" id="EEQ55299.1"/>
    </source>
</evidence>
<dbReference type="Proteomes" id="UP000005084">
    <property type="component" value="Unassembled WGS sequence"/>
</dbReference>
<dbReference type="EMBL" id="DS990240">
    <property type="protein sequence ID" value="EEQ55299.1"/>
    <property type="molecule type" value="Genomic_DNA"/>
</dbReference>
<dbReference type="AlphaFoldDB" id="C5EBA5"/>
<name>C5EBA5_BIFLI</name>
<sequence length="157" mass="17493">MRGVIVPHRRVSGIERNGGIARQGICADNLQRQPRVLCIIRGPPCCLVTGMRPVNADENSLVVNHDDLLEVIAARIPRISTIPRDTRFGRYPPLKKKSAYTKKAHPKGRALIRIRLPHNSCHITRRMEYPAPPNTETSLTAVPCTGFIAFITCPLPM</sequence>
<accession>C5EBA5</accession>